<organism evidence="1 2">
    <name type="scientific">Sphaerodactylus townsendi</name>
    <dbReference type="NCBI Taxonomy" id="933632"/>
    <lineage>
        <taxon>Eukaryota</taxon>
        <taxon>Metazoa</taxon>
        <taxon>Chordata</taxon>
        <taxon>Craniata</taxon>
        <taxon>Vertebrata</taxon>
        <taxon>Euteleostomi</taxon>
        <taxon>Lepidosauria</taxon>
        <taxon>Squamata</taxon>
        <taxon>Bifurcata</taxon>
        <taxon>Gekkota</taxon>
        <taxon>Sphaerodactylidae</taxon>
        <taxon>Sphaerodactylus</taxon>
    </lineage>
</organism>
<dbReference type="Proteomes" id="UP000827872">
    <property type="component" value="Linkage Group LG07"/>
</dbReference>
<keyword evidence="2" id="KW-1185">Reference proteome</keyword>
<evidence type="ECO:0000313" key="1">
    <source>
        <dbReference type="EMBL" id="KAH7994299.1"/>
    </source>
</evidence>
<sequence length="132" mass="13697">MVGHFLHYLAAGGGAGLLEAGRGPNGGGGVLGRCPQQGGTTSQGALSLLDFPPGFLASVSLLDWFLNCRISSPCPFSWKLRKVPVLFSAAFCPATHRLGSPWLQVWGGGASVHSLAVYLLHSVIAAGQSWVP</sequence>
<proteinExistence type="predicted"/>
<protein>
    <submittedName>
        <fullName evidence="1">Uncharacterized protein</fullName>
    </submittedName>
</protein>
<comment type="caution">
    <text evidence="1">The sequence shown here is derived from an EMBL/GenBank/DDBJ whole genome shotgun (WGS) entry which is preliminary data.</text>
</comment>
<reference evidence="1" key="1">
    <citation type="submission" date="2021-08" db="EMBL/GenBank/DDBJ databases">
        <title>The first chromosome-level gecko genome reveals the dynamic sex chromosomes of Neotropical dwarf geckos (Sphaerodactylidae: Sphaerodactylus).</title>
        <authorList>
            <person name="Pinto B.J."/>
            <person name="Keating S.E."/>
            <person name="Gamble T."/>
        </authorList>
    </citation>
    <scope>NUCLEOTIDE SEQUENCE</scope>
    <source>
        <strain evidence="1">TG3544</strain>
    </source>
</reference>
<accession>A0ACB8EP84</accession>
<dbReference type="EMBL" id="CM037620">
    <property type="protein sequence ID" value="KAH7994299.1"/>
    <property type="molecule type" value="Genomic_DNA"/>
</dbReference>
<evidence type="ECO:0000313" key="2">
    <source>
        <dbReference type="Proteomes" id="UP000827872"/>
    </source>
</evidence>
<gene>
    <name evidence="1" type="ORF">K3G42_001959</name>
</gene>
<name>A0ACB8EP84_9SAUR</name>